<sequence length="93" mass="9963">MSLSRAGLVELVQKTLGKDTTKVAAERAVNAVIQALKTGIKKSGRVQLIGFGTFKVVTRKARTGVNPKTGEKIKIKASKTVRFIPGSDLRKGL</sequence>
<comment type="similarity">
    <text evidence="1 4">Belongs to the bacterial histone-like protein family.</text>
</comment>
<name>A0A8J2BLE3_9BACT</name>
<protein>
    <submittedName>
        <fullName evidence="5">DNA-binding protein HU-alpha</fullName>
    </submittedName>
</protein>
<dbReference type="PROSITE" id="PS00045">
    <property type="entry name" value="HISTONE_LIKE"/>
    <property type="match status" value="1"/>
</dbReference>
<keyword evidence="2" id="KW-0226">DNA condensation</keyword>
<comment type="caution">
    <text evidence="5">The sequence shown here is derived from an EMBL/GenBank/DDBJ whole genome shotgun (WGS) entry which is preliminary data.</text>
</comment>
<dbReference type="GO" id="GO:0003677">
    <property type="term" value="F:DNA binding"/>
    <property type="evidence" value="ECO:0007669"/>
    <property type="project" value="UniProtKB-KW"/>
</dbReference>
<dbReference type="InterPro" id="IPR000119">
    <property type="entry name" value="Hist_DNA-bd"/>
</dbReference>
<proteinExistence type="inferred from homology"/>
<dbReference type="SUPFAM" id="SSF47729">
    <property type="entry name" value="IHF-like DNA-binding proteins"/>
    <property type="match status" value="1"/>
</dbReference>
<dbReference type="Gene3D" id="4.10.520.10">
    <property type="entry name" value="IHF-like DNA-binding proteins"/>
    <property type="match status" value="1"/>
</dbReference>
<evidence type="ECO:0000256" key="2">
    <source>
        <dbReference type="ARBA" id="ARBA00023067"/>
    </source>
</evidence>
<dbReference type="InterPro" id="IPR010992">
    <property type="entry name" value="IHF-like_DNA-bd_dom_sf"/>
</dbReference>
<evidence type="ECO:0000256" key="4">
    <source>
        <dbReference type="RuleBase" id="RU003939"/>
    </source>
</evidence>
<evidence type="ECO:0000256" key="3">
    <source>
        <dbReference type="ARBA" id="ARBA00023125"/>
    </source>
</evidence>
<reference evidence="5" key="1">
    <citation type="submission" date="2021-02" db="EMBL/GenBank/DDBJ databases">
        <authorList>
            <person name="Cremers G."/>
            <person name="Picone N."/>
        </authorList>
    </citation>
    <scope>NUCLEOTIDE SEQUENCE</scope>
    <source>
        <strain evidence="5">PQ17</strain>
    </source>
</reference>
<dbReference type="GO" id="GO:0030527">
    <property type="term" value="F:structural constituent of chromatin"/>
    <property type="evidence" value="ECO:0007669"/>
    <property type="project" value="InterPro"/>
</dbReference>
<dbReference type="AlphaFoldDB" id="A0A8J2BLE3"/>
<dbReference type="CDD" id="cd13831">
    <property type="entry name" value="HU"/>
    <property type="match status" value="1"/>
</dbReference>
<evidence type="ECO:0000313" key="6">
    <source>
        <dbReference type="Proteomes" id="UP000663859"/>
    </source>
</evidence>
<dbReference type="RefSeq" id="WP_174581952.1">
    <property type="nucleotide sequence ID" value="NZ_CAJNOB010000012.1"/>
</dbReference>
<dbReference type="Proteomes" id="UP000663859">
    <property type="component" value="Unassembled WGS sequence"/>
</dbReference>
<gene>
    <name evidence="5" type="primary">hupA</name>
    <name evidence="5" type="ORF">MPNT_20121</name>
</gene>
<dbReference type="PRINTS" id="PR01727">
    <property type="entry name" value="DNABINDINGHU"/>
</dbReference>
<dbReference type="Pfam" id="PF00216">
    <property type="entry name" value="Bac_DNA_binding"/>
    <property type="match status" value="1"/>
</dbReference>
<keyword evidence="6" id="KW-1185">Reference proteome</keyword>
<evidence type="ECO:0000256" key="1">
    <source>
        <dbReference type="ARBA" id="ARBA00010529"/>
    </source>
</evidence>
<dbReference type="SMART" id="SM00411">
    <property type="entry name" value="BHL"/>
    <property type="match status" value="1"/>
</dbReference>
<dbReference type="GO" id="GO:0030261">
    <property type="term" value="P:chromosome condensation"/>
    <property type="evidence" value="ECO:0007669"/>
    <property type="project" value="UniProtKB-KW"/>
</dbReference>
<organism evidence="5 6">
    <name type="scientific">Candidatus Methylacidithermus pantelleriae</name>
    <dbReference type="NCBI Taxonomy" id="2744239"/>
    <lineage>
        <taxon>Bacteria</taxon>
        <taxon>Pseudomonadati</taxon>
        <taxon>Verrucomicrobiota</taxon>
        <taxon>Methylacidiphilae</taxon>
        <taxon>Methylacidiphilales</taxon>
        <taxon>Methylacidiphilaceae</taxon>
        <taxon>Candidatus Methylacidithermus</taxon>
    </lineage>
</organism>
<evidence type="ECO:0000313" key="5">
    <source>
        <dbReference type="EMBL" id="CAF0696118.1"/>
    </source>
</evidence>
<dbReference type="EMBL" id="CAJNOB010000012">
    <property type="protein sequence ID" value="CAF0696118.1"/>
    <property type="molecule type" value="Genomic_DNA"/>
</dbReference>
<dbReference type="PANTHER" id="PTHR33175:SF3">
    <property type="entry name" value="DNA-BINDING PROTEIN HU-BETA"/>
    <property type="match status" value="1"/>
</dbReference>
<accession>A0A8J2BLE3</accession>
<keyword evidence="3 5" id="KW-0238">DNA-binding</keyword>
<dbReference type="InterPro" id="IPR020816">
    <property type="entry name" value="Histone-like_DNA-bd_CS"/>
</dbReference>
<dbReference type="PANTHER" id="PTHR33175">
    <property type="entry name" value="DNA-BINDING PROTEIN HU"/>
    <property type="match status" value="1"/>
</dbReference>